<dbReference type="Gramene" id="PGSC0003DMT400095789">
    <property type="protein sequence ID" value="PGSC0003DMT400095789"/>
    <property type="gene ID" value="PGSC0003DMG400045360"/>
</dbReference>
<evidence type="ECO:0000313" key="2">
    <source>
        <dbReference type="EnsemblPlants" id="PGSC0003DMT400095789"/>
    </source>
</evidence>
<name>M1DX25_SOLTU</name>
<keyword evidence="3" id="KW-1185">Reference proteome</keyword>
<reference evidence="3" key="1">
    <citation type="journal article" date="2011" name="Nature">
        <title>Genome sequence and analysis of the tuber crop potato.</title>
        <authorList>
            <consortium name="The Potato Genome Sequencing Consortium"/>
        </authorList>
    </citation>
    <scope>NUCLEOTIDE SEQUENCE [LARGE SCALE GENOMIC DNA]</scope>
    <source>
        <strain evidence="3">cv. DM1-3 516 R44</strain>
    </source>
</reference>
<dbReference type="Proteomes" id="UP000011115">
    <property type="component" value="Unassembled WGS sequence"/>
</dbReference>
<dbReference type="PaxDb" id="4113-PGSC0003DMT400095789"/>
<organism evidence="2 3">
    <name type="scientific">Solanum tuberosum</name>
    <name type="common">Potato</name>
    <dbReference type="NCBI Taxonomy" id="4113"/>
    <lineage>
        <taxon>Eukaryota</taxon>
        <taxon>Viridiplantae</taxon>
        <taxon>Streptophyta</taxon>
        <taxon>Embryophyta</taxon>
        <taxon>Tracheophyta</taxon>
        <taxon>Spermatophyta</taxon>
        <taxon>Magnoliopsida</taxon>
        <taxon>eudicotyledons</taxon>
        <taxon>Gunneridae</taxon>
        <taxon>Pentapetalae</taxon>
        <taxon>asterids</taxon>
        <taxon>lamiids</taxon>
        <taxon>Solanales</taxon>
        <taxon>Solanaceae</taxon>
        <taxon>Solanoideae</taxon>
        <taxon>Solaneae</taxon>
        <taxon>Solanum</taxon>
    </lineage>
</organism>
<protein>
    <submittedName>
        <fullName evidence="2">Uncharacterized protein</fullName>
    </submittedName>
</protein>
<dbReference type="EnsemblPlants" id="PGSC0003DMT400095789">
    <property type="protein sequence ID" value="PGSC0003DMT400095789"/>
    <property type="gene ID" value="PGSC0003DMG400045360"/>
</dbReference>
<dbReference type="InParanoid" id="M1DX25"/>
<dbReference type="HOGENOM" id="CLU_2642894_0_0_1"/>
<sequence length="77" mass="8381">MPIVTKSQPQEGKGPNKSAKGSSNPYKWASYTSVFNVLKDTNTTMQSDKRSQPYLQVVDRNGIGCAGFGCLPEGRDI</sequence>
<dbReference type="AlphaFoldDB" id="M1DX25"/>
<reference evidence="2" key="2">
    <citation type="submission" date="2015-06" db="UniProtKB">
        <authorList>
            <consortium name="EnsemblPlants"/>
        </authorList>
    </citation>
    <scope>IDENTIFICATION</scope>
    <source>
        <strain evidence="2">DM1-3 516 R44</strain>
    </source>
</reference>
<feature type="region of interest" description="Disordered" evidence="1">
    <location>
        <begin position="1"/>
        <end position="26"/>
    </location>
</feature>
<accession>M1DX25</accession>
<evidence type="ECO:0000313" key="3">
    <source>
        <dbReference type="Proteomes" id="UP000011115"/>
    </source>
</evidence>
<evidence type="ECO:0000256" key="1">
    <source>
        <dbReference type="SAM" id="MobiDB-lite"/>
    </source>
</evidence>
<feature type="compositionally biased region" description="Polar residues" evidence="1">
    <location>
        <begin position="1"/>
        <end position="10"/>
    </location>
</feature>
<proteinExistence type="predicted"/>